<dbReference type="InterPro" id="IPR011042">
    <property type="entry name" value="6-blade_b-propeller_TolB-like"/>
</dbReference>
<organism evidence="2 3">
    <name type="scientific">Spirosoma fluviale</name>
    <dbReference type="NCBI Taxonomy" id="1597977"/>
    <lineage>
        <taxon>Bacteria</taxon>
        <taxon>Pseudomonadati</taxon>
        <taxon>Bacteroidota</taxon>
        <taxon>Cytophagia</taxon>
        <taxon>Cytophagales</taxon>
        <taxon>Cytophagaceae</taxon>
        <taxon>Spirosoma</taxon>
    </lineage>
</organism>
<dbReference type="Gene3D" id="2.120.10.30">
    <property type="entry name" value="TolB, C-terminal domain"/>
    <property type="match status" value="1"/>
</dbReference>
<dbReference type="InterPro" id="IPR012938">
    <property type="entry name" value="Glc/Sorbosone_DH"/>
</dbReference>
<accession>A0A286FEQ1</accession>
<dbReference type="SUPFAM" id="SSF50952">
    <property type="entry name" value="Soluble quinoprotein glucose dehydrogenase"/>
    <property type="match status" value="1"/>
</dbReference>
<dbReference type="Pfam" id="PF07995">
    <property type="entry name" value="GSDH"/>
    <property type="match status" value="1"/>
</dbReference>
<keyword evidence="3" id="KW-1185">Reference proteome</keyword>
<reference evidence="3" key="1">
    <citation type="submission" date="2017-09" db="EMBL/GenBank/DDBJ databases">
        <authorList>
            <person name="Varghese N."/>
            <person name="Submissions S."/>
        </authorList>
    </citation>
    <scope>NUCLEOTIDE SEQUENCE [LARGE SCALE GENOMIC DNA]</scope>
    <source>
        <strain evidence="3">DSM 29961</strain>
    </source>
</reference>
<evidence type="ECO:0000313" key="2">
    <source>
        <dbReference type="EMBL" id="SOD81688.1"/>
    </source>
</evidence>
<name>A0A286FEQ1_9BACT</name>
<evidence type="ECO:0000259" key="1">
    <source>
        <dbReference type="Pfam" id="PF07995"/>
    </source>
</evidence>
<protein>
    <submittedName>
        <fullName evidence="2">Glucose/arabinose dehydrogenase, beta-propeller fold</fullName>
    </submittedName>
</protein>
<feature type="domain" description="Glucose/Sorbosone dehydrogenase" evidence="1">
    <location>
        <begin position="41"/>
        <end position="382"/>
    </location>
</feature>
<sequence>MFATHFDRMIRNLFLLLFVCSKLMAQAPRLTLELAASGFYRPCDVAVLSDTKFLVAQTDGKVKLVKNGQMSTFLDIGSKIDDPDWGGIFGITLHPQYDTNGYIYVHYSRKGDMASLIARFTRNSTNPDVADLSSEAIIFTVAYPNGGHRSGRIGFGPDGYLYITTGDSSPGSRNSIGDPNKLAQNLTDLHGKLLRIDVNGGFPYTIPPTNPFANPGDGVPDELYALGLRNPWRWSFDRQTGDFWLGDVGQDDWEELNFTSANAPAPQNYGWPCFEGSHAYNATCAPGSSYHMPLLDYAGYSSGRDASITGGFVYRGSKYPSLKGWYVYADYSRGIYWTLKRETTGTFQTIQQSISIASNPVSFGEGPDGELYVISFFDGKLYRINVYTIQSVQNGNWNSPSTWNCNCVPTSADEVTVSTGHTVTVSQPSMAKLLVMKGKIQVATGGKLTF</sequence>
<dbReference type="EMBL" id="OCNH01000001">
    <property type="protein sequence ID" value="SOD81688.1"/>
    <property type="molecule type" value="Genomic_DNA"/>
</dbReference>
<dbReference type="PANTHER" id="PTHR19328">
    <property type="entry name" value="HEDGEHOG-INTERACTING PROTEIN"/>
    <property type="match status" value="1"/>
</dbReference>
<dbReference type="InterPro" id="IPR011041">
    <property type="entry name" value="Quinoprot_gluc/sorb_DH_b-prop"/>
</dbReference>
<dbReference type="Proteomes" id="UP000219452">
    <property type="component" value="Unassembled WGS sequence"/>
</dbReference>
<dbReference type="AlphaFoldDB" id="A0A286FEQ1"/>
<gene>
    <name evidence="2" type="ORF">SAMN06269250_1877</name>
</gene>
<proteinExistence type="predicted"/>
<evidence type="ECO:0000313" key="3">
    <source>
        <dbReference type="Proteomes" id="UP000219452"/>
    </source>
</evidence>
<dbReference type="PANTHER" id="PTHR19328:SF75">
    <property type="entry name" value="ALDOSE SUGAR DEHYDROGENASE YLII"/>
    <property type="match status" value="1"/>
</dbReference>